<organism evidence="1 2">
    <name type="scientific">Candidatus Paraluminiphilus aquimaris</name>
    <dbReference type="NCBI Taxonomy" id="2518994"/>
    <lineage>
        <taxon>Bacteria</taxon>
        <taxon>Pseudomonadati</taxon>
        <taxon>Pseudomonadota</taxon>
        <taxon>Gammaproteobacteria</taxon>
        <taxon>Cellvibrionales</taxon>
        <taxon>Halieaceae</taxon>
        <taxon>Candidatus Paraluminiphilus</taxon>
    </lineage>
</organism>
<sequence>MTRRTYERDGKDIESASDVDELVSDKRAGWRASAAKARRRQRRYKKRLTNEIIHNDYAEPLTAED</sequence>
<keyword evidence="2" id="KW-1185">Reference proteome</keyword>
<dbReference type="Proteomes" id="UP001317963">
    <property type="component" value="Chromosome"/>
</dbReference>
<name>A0ABY6Q4U1_9GAMM</name>
<evidence type="ECO:0000313" key="1">
    <source>
        <dbReference type="EMBL" id="UZP73308.1"/>
    </source>
</evidence>
<accession>A0ABY6Q4U1</accession>
<protein>
    <submittedName>
        <fullName evidence="1">Uncharacterized protein</fullName>
    </submittedName>
</protein>
<reference evidence="1 2" key="1">
    <citation type="submission" date="2019-02" db="EMBL/GenBank/DDBJ databases">
        <title>Halieaceae_genomes.</title>
        <authorList>
            <person name="Li S.-H."/>
        </authorList>
    </citation>
    <scope>NUCLEOTIDE SEQUENCE [LARGE SCALE GENOMIC DNA]</scope>
    <source>
        <strain evidence="1 2">JH123</strain>
    </source>
</reference>
<gene>
    <name evidence="1" type="ORF">E0F26_00520</name>
</gene>
<evidence type="ECO:0000313" key="2">
    <source>
        <dbReference type="Proteomes" id="UP001317963"/>
    </source>
</evidence>
<dbReference type="RefSeq" id="WP_279242087.1">
    <property type="nucleotide sequence ID" value="NZ_CP036501.1"/>
</dbReference>
<dbReference type="EMBL" id="CP036501">
    <property type="protein sequence ID" value="UZP73308.1"/>
    <property type="molecule type" value="Genomic_DNA"/>
</dbReference>
<proteinExistence type="predicted"/>